<organism evidence="1 2">
    <name type="scientific">Phialemonium thermophilum</name>
    <dbReference type="NCBI Taxonomy" id="223376"/>
    <lineage>
        <taxon>Eukaryota</taxon>
        <taxon>Fungi</taxon>
        <taxon>Dikarya</taxon>
        <taxon>Ascomycota</taxon>
        <taxon>Pezizomycotina</taxon>
        <taxon>Sordariomycetes</taxon>
        <taxon>Sordariomycetidae</taxon>
        <taxon>Cephalothecales</taxon>
        <taxon>Cephalothecaceae</taxon>
        <taxon>Phialemonium</taxon>
    </lineage>
</organism>
<comment type="caution">
    <text evidence="1">The sequence shown here is derived from an EMBL/GenBank/DDBJ whole genome shotgun (WGS) entry which is preliminary data.</text>
</comment>
<accession>A0ABR3VSZ8</accession>
<dbReference type="Proteomes" id="UP001586593">
    <property type="component" value="Unassembled WGS sequence"/>
</dbReference>
<sequence>MFCKRGTFEDGRLSVPFDLEWNSGNRAVSSFPIQLLSIVPSSLGGGSQSNRLAAESVCAAEVPCVKTAPPPPPCGFSPLALLSSMSRSRHRGSGLVAKMNRRLSAPGTTFFLLIGKQTDDTRTETQSGGHPRYGSRGALQLRRVDQLGCQGGPFAQGDPGI</sequence>
<gene>
    <name evidence="1" type="ORF">VTK73DRAFT_1816</name>
</gene>
<name>A0ABR3VSZ8_9PEZI</name>
<proteinExistence type="predicted"/>
<reference evidence="1 2" key="1">
    <citation type="journal article" date="2024" name="Commun. Biol.">
        <title>Comparative genomic analysis of thermophilic fungi reveals convergent evolutionary adaptations and gene losses.</title>
        <authorList>
            <person name="Steindorff A.S."/>
            <person name="Aguilar-Pontes M.V."/>
            <person name="Robinson A.J."/>
            <person name="Andreopoulos B."/>
            <person name="LaButti K."/>
            <person name="Kuo A."/>
            <person name="Mondo S."/>
            <person name="Riley R."/>
            <person name="Otillar R."/>
            <person name="Haridas S."/>
            <person name="Lipzen A."/>
            <person name="Grimwood J."/>
            <person name="Schmutz J."/>
            <person name="Clum A."/>
            <person name="Reid I.D."/>
            <person name="Moisan M.C."/>
            <person name="Butler G."/>
            <person name="Nguyen T.T.M."/>
            <person name="Dewar K."/>
            <person name="Conant G."/>
            <person name="Drula E."/>
            <person name="Henrissat B."/>
            <person name="Hansel C."/>
            <person name="Singer S."/>
            <person name="Hutchinson M.I."/>
            <person name="de Vries R.P."/>
            <person name="Natvig D.O."/>
            <person name="Powell A.J."/>
            <person name="Tsang A."/>
            <person name="Grigoriev I.V."/>
        </authorList>
    </citation>
    <scope>NUCLEOTIDE SEQUENCE [LARGE SCALE GENOMIC DNA]</scope>
    <source>
        <strain evidence="1 2">ATCC 24622</strain>
    </source>
</reference>
<protein>
    <submittedName>
        <fullName evidence="1">Uncharacterized protein</fullName>
    </submittedName>
</protein>
<evidence type="ECO:0000313" key="2">
    <source>
        <dbReference type="Proteomes" id="UP001586593"/>
    </source>
</evidence>
<dbReference type="EMBL" id="JAZHXJ010001469">
    <property type="protein sequence ID" value="KAL1844775.1"/>
    <property type="molecule type" value="Genomic_DNA"/>
</dbReference>
<evidence type="ECO:0000313" key="1">
    <source>
        <dbReference type="EMBL" id="KAL1844775.1"/>
    </source>
</evidence>
<keyword evidence="2" id="KW-1185">Reference proteome</keyword>